<evidence type="ECO:0008006" key="4">
    <source>
        <dbReference type="Google" id="ProtNLM"/>
    </source>
</evidence>
<dbReference type="Pfam" id="PF10013">
    <property type="entry name" value="DUF2256"/>
    <property type="match status" value="1"/>
</dbReference>
<dbReference type="SUPFAM" id="SSF46785">
    <property type="entry name" value="Winged helix' DNA-binding domain"/>
    <property type="match status" value="1"/>
</dbReference>
<dbReference type="InterPro" id="IPR036388">
    <property type="entry name" value="WH-like_DNA-bd_sf"/>
</dbReference>
<dbReference type="PANTHER" id="PTHR37463:SF1">
    <property type="entry name" value="DUF2256 DOMAIN-CONTAINING PROTEIN"/>
    <property type="match status" value="1"/>
</dbReference>
<sequence>MKGWLRVSLHPSFYGLLTLLLCGLLLLLFMPDRKRKPERMTPHKDKICKTCGRSFEWRKKWERDWDVIKYCSDACRGHKPGELDAALEATILELLAERGRDKTICPSEAAKAVGGLESRRDWEGLMEPARAAARRLVAAGKIVVTQHGQVVDPSTAKGAIRLRLR</sequence>
<gene>
    <name evidence="2" type="ORF">HDF08_004274</name>
</gene>
<dbReference type="InterPro" id="IPR021660">
    <property type="entry name" value="DUF3253"/>
</dbReference>
<dbReference type="InterPro" id="IPR036390">
    <property type="entry name" value="WH_DNA-bd_sf"/>
</dbReference>
<dbReference type="Gene3D" id="1.10.10.10">
    <property type="entry name" value="Winged helix-like DNA-binding domain superfamily/Winged helix DNA-binding domain"/>
    <property type="match status" value="1"/>
</dbReference>
<keyword evidence="1" id="KW-1133">Transmembrane helix</keyword>
<dbReference type="PANTHER" id="PTHR37463">
    <property type="entry name" value="GSL3115 PROTEIN"/>
    <property type="match status" value="1"/>
</dbReference>
<evidence type="ECO:0000313" key="3">
    <source>
        <dbReference type="Proteomes" id="UP000564385"/>
    </source>
</evidence>
<evidence type="ECO:0000313" key="2">
    <source>
        <dbReference type="EMBL" id="NYF92155.1"/>
    </source>
</evidence>
<dbReference type="Proteomes" id="UP000564385">
    <property type="component" value="Unassembled WGS sequence"/>
</dbReference>
<dbReference type="Pfam" id="PF11625">
    <property type="entry name" value="DUF3253"/>
    <property type="match status" value="1"/>
</dbReference>
<proteinExistence type="predicted"/>
<comment type="caution">
    <text evidence="2">The sequence shown here is derived from an EMBL/GenBank/DDBJ whole genome shotgun (WGS) entry which is preliminary data.</text>
</comment>
<keyword evidence="1" id="KW-0472">Membrane</keyword>
<accession>A0A852VQ24</accession>
<name>A0A852VQ24_9BACT</name>
<dbReference type="EMBL" id="JACCCU010000003">
    <property type="protein sequence ID" value="NYF92155.1"/>
    <property type="molecule type" value="Genomic_DNA"/>
</dbReference>
<protein>
    <recommendedName>
        <fullName evidence="4">DUF2256 and DUF3253 domain-containing protein</fullName>
    </recommendedName>
</protein>
<organism evidence="2 3">
    <name type="scientific">Tunturiibacter lichenicola</name>
    <dbReference type="NCBI Taxonomy" id="2051959"/>
    <lineage>
        <taxon>Bacteria</taxon>
        <taxon>Pseudomonadati</taxon>
        <taxon>Acidobacteriota</taxon>
        <taxon>Terriglobia</taxon>
        <taxon>Terriglobales</taxon>
        <taxon>Acidobacteriaceae</taxon>
        <taxon>Tunturiibacter</taxon>
    </lineage>
</organism>
<evidence type="ECO:0000256" key="1">
    <source>
        <dbReference type="SAM" id="Phobius"/>
    </source>
</evidence>
<reference evidence="2 3" key="1">
    <citation type="submission" date="2020-07" db="EMBL/GenBank/DDBJ databases">
        <title>Genomic Encyclopedia of Type Strains, Phase IV (KMG-V): Genome sequencing to study the core and pangenomes of soil and plant-associated prokaryotes.</title>
        <authorList>
            <person name="Whitman W."/>
        </authorList>
    </citation>
    <scope>NUCLEOTIDE SEQUENCE [LARGE SCALE GENOMIC DNA]</scope>
    <source>
        <strain evidence="2 3">M8UP22</strain>
    </source>
</reference>
<feature type="transmembrane region" description="Helical" evidence="1">
    <location>
        <begin position="12"/>
        <end position="30"/>
    </location>
</feature>
<keyword evidence="1" id="KW-0812">Transmembrane</keyword>
<dbReference type="AlphaFoldDB" id="A0A852VQ24"/>
<dbReference type="InterPro" id="IPR017136">
    <property type="entry name" value="UCP037205"/>
</dbReference>